<evidence type="ECO:0000313" key="2">
    <source>
        <dbReference type="Proteomes" id="UP000322165"/>
    </source>
</evidence>
<sequence>MASVSARSFPAAGWTGRARLRHHARCSARPSAMRSRSLPLRSALSGTLLLLVLVPPAGAWPGLEEPAVRIEPAEPGPPAEPALPDEGAGLLGQVRDPALYRGEVELLSQGAGERRAAAARALAQVVVKLSGDPQAPAHPVVRRALAQAESFVIGAGEAESSDSQGNTAIGGVPVYRARMSFDFDPGRVEALLAGAGLPYWGPDRPQPLLWLAIDDGRGPRLVSAQQINVVKPLANRGLERGLRFALPAGSAVELAAVDAVWSLSAERLQPLAARYGNRTLLLGRLYRGGNGWTADWLLAGGERELSRWSFSDASAMLAIASGADGAADAIARRDAVALDTGEPESLEIELAGLRGSGDLGRALGYLQTLPVVRGLEVLEARPEALRLRLDLAVGAESFRRFVATGGTLAADPFASEDVPRFLLQP</sequence>
<name>A0A5B2ZB60_9GAMM</name>
<dbReference type="InterPro" id="IPR018642">
    <property type="entry name" value="DUF2066"/>
</dbReference>
<dbReference type="AlphaFoldDB" id="A0A5B2ZB60"/>
<reference evidence="1 2" key="2">
    <citation type="submission" date="2019-09" db="EMBL/GenBank/DDBJ databases">
        <authorList>
            <person name="Mazur A."/>
        </authorList>
    </citation>
    <scope>NUCLEOTIDE SEQUENCE [LARGE SCALE GENOMIC DNA]</scope>
    <source>
        <strain evidence="1 2">3729k</strain>
    </source>
</reference>
<proteinExistence type="predicted"/>
<protein>
    <submittedName>
        <fullName evidence="1">DUF2066 domain-containing protein</fullName>
    </submittedName>
</protein>
<evidence type="ECO:0000313" key="1">
    <source>
        <dbReference type="EMBL" id="KAA2285207.1"/>
    </source>
</evidence>
<dbReference type="Pfam" id="PF09839">
    <property type="entry name" value="DUF2066"/>
    <property type="match status" value="1"/>
</dbReference>
<organism evidence="1 2">
    <name type="scientific">Arenimonas fontis</name>
    <dbReference type="NCBI Taxonomy" id="2608255"/>
    <lineage>
        <taxon>Bacteria</taxon>
        <taxon>Pseudomonadati</taxon>
        <taxon>Pseudomonadota</taxon>
        <taxon>Gammaproteobacteria</taxon>
        <taxon>Lysobacterales</taxon>
        <taxon>Lysobacteraceae</taxon>
        <taxon>Arenimonas</taxon>
    </lineage>
</organism>
<keyword evidence="2" id="KW-1185">Reference proteome</keyword>
<dbReference type="EMBL" id="VUOD01000003">
    <property type="protein sequence ID" value="KAA2285207.1"/>
    <property type="molecule type" value="Genomic_DNA"/>
</dbReference>
<comment type="caution">
    <text evidence="1">The sequence shown here is derived from an EMBL/GenBank/DDBJ whole genome shotgun (WGS) entry which is preliminary data.</text>
</comment>
<dbReference type="Proteomes" id="UP000322165">
    <property type="component" value="Unassembled WGS sequence"/>
</dbReference>
<gene>
    <name evidence="1" type="ORF">F0415_04615</name>
</gene>
<accession>A0A5B2ZB60</accession>
<reference evidence="1 2" key="1">
    <citation type="submission" date="2019-09" db="EMBL/GenBank/DDBJ databases">
        <title>Arenimonas chukotkensis sp. nov., a bacterium isolated from Chukotka hot spring, Arctic region, Russia.</title>
        <authorList>
            <person name="Zayulina K.S."/>
            <person name="Prokofeva M.I."/>
            <person name="Elcheninov A.G."/>
            <person name="Novikov A."/>
            <person name="Kochetkova T.V."/>
            <person name="Kublanov I.V."/>
        </authorList>
    </citation>
    <scope>NUCLEOTIDE SEQUENCE [LARGE SCALE GENOMIC DNA]</scope>
    <source>
        <strain evidence="1 2">3729k</strain>
    </source>
</reference>